<organism evidence="2 3">
    <name type="scientific">Corallococcus caeni</name>
    <dbReference type="NCBI Taxonomy" id="3082388"/>
    <lineage>
        <taxon>Bacteria</taxon>
        <taxon>Pseudomonadati</taxon>
        <taxon>Myxococcota</taxon>
        <taxon>Myxococcia</taxon>
        <taxon>Myxococcales</taxon>
        <taxon>Cystobacterineae</taxon>
        <taxon>Myxococcaceae</taxon>
        <taxon>Corallococcus</taxon>
    </lineage>
</organism>
<evidence type="ECO:0000313" key="3">
    <source>
        <dbReference type="Proteomes" id="UP001342631"/>
    </source>
</evidence>
<feature type="compositionally biased region" description="Basic and acidic residues" evidence="1">
    <location>
        <begin position="43"/>
        <end position="56"/>
    </location>
</feature>
<dbReference type="Proteomes" id="UP001342631">
    <property type="component" value="Unassembled WGS sequence"/>
</dbReference>
<gene>
    <name evidence="2" type="ORF">ASNO1_06670</name>
</gene>
<evidence type="ECO:0000256" key="1">
    <source>
        <dbReference type="SAM" id="MobiDB-lite"/>
    </source>
</evidence>
<accession>A0ABQ6QK72</accession>
<name>A0ABQ6QK72_9BACT</name>
<keyword evidence="3" id="KW-1185">Reference proteome</keyword>
<reference evidence="2 3" key="1">
    <citation type="journal article" date="2024" name="Arch. Microbiol.">
        <title>Corallococcus caeni sp. nov., a novel myxobacterium isolated from activated sludge.</title>
        <authorList>
            <person name="Tomita S."/>
            <person name="Nakai R."/>
            <person name="Kuroda K."/>
            <person name="Kurashita H."/>
            <person name="Hatamoto M."/>
            <person name="Yamaguchi T."/>
            <person name="Narihiro T."/>
        </authorList>
    </citation>
    <scope>NUCLEOTIDE SEQUENCE [LARGE SCALE GENOMIC DNA]</scope>
    <source>
        <strain evidence="2 3">NO1</strain>
    </source>
</reference>
<comment type="caution">
    <text evidence="2">The sequence shown here is derived from an EMBL/GenBank/DDBJ whole genome shotgun (WGS) entry which is preliminary data.</text>
</comment>
<sequence length="72" mass="7966">MGASRHGATSARSVARTMEPSDDVSCMRRRKATPSRVLALGDGRGDQVQDERPGEDRGEEEDGEHEQERRAQ</sequence>
<proteinExistence type="predicted"/>
<evidence type="ECO:0000313" key="2">
    <source>
        <dbReference type="EMBL" id="GMU04415.1"/>
    </source>
</evidence>
<protein>
    <submittedName>
        <fullName evidence="2">Uncharacterized protein</fullName>
    </submittedName>
</protein>
<feature type="region of interest" description="Disordered" evidence="1">
    <location>
        <begin position="1"/>
        <end position="72"/>
    </location>
</feature>
<dbReference type="EMBL" id="BTTX01000001">
    <property type="protein sequence ID" value="GMU04415.1"/>
    <property type="molecule type" value="Genomic_DNA"/>
</dbReference>